<reference evidence="2" key="1">
    <citation type="submission" date="2024-03" db="EMBL/GenBank/DDBJ databases">
        <title>Complete genome sequence of Mycoplasma felifaucium Z921 isolated from the trachea of a cheetah.</title>
        <authorList>
            <person name="Spergser J."/>
        </authorList>
    </citation>
    <scope>NUCLEOTIDE SEQUENCE [LARGE SCALE GENOMIC DNA]</scope>
    <source>
        <strain evidence="2">Z921</strain>
    </source>
</reference>
<organism evidence="2 3">
    <name type="scientific">Mycoplasmopsis felifaucium</name>
    <dbReference type="NCBI Taxonomy" id="35768"/>
    <lineage>
        <taxon>Bacteria</taxon>
        <taxon>Bacillati</taxon>
        <taxon>Mycoplasmatota</taxon>
        <taxon>Mycoplasmoidales</taxon>
        <taxon>Metamycoplasmataceae</taxon>
        <taxon>Mycoplasmopsis</taxon>
    </lineage>
</organism>
<dbReference type="Proteomes" id="UP001477443">
    <property type="component" value="Chromosome"/>
</dbReference>
<dbReference type="RefSeq" id="WP_338822576.1">
    <property type="nucleotide sequence ID" value="NZ_CP148067.1"/>
</dbReference>
<evidence type="ECO:0000256" key="1">
    <source>
        <dbReference type="SAM" id="Phobius"/>
    </source>
</evidence>
<keyword evidence="1" id="KW-1133">Transmembrane helix</keyword>
<evidence type="ECO:0008006" key="4">
    <source>
        <dbReference type="Google" id="ProtNLM"/>
    </source>
</evidence>
<protein>
    <recommendedName>
        <fullName evidence="4">Mce/MlaD domain-containing protein</fullName>
    </recommendedName>
</protein>
<keyword evidence="3" id="KW-1185">Reference proteome</keyword>
<sequence>MKLTKISNWIWVLISLLLLASVGIIITVFNYKIEKSVQISIISNNSKQISIIGSASYFHKLKIGDAISIKLYDQIYKAEIIGIKYLDQNIQMNVKNLVKNIFDVLRPSMSLRGSIIVDKTTIFRELFNSLY</sequence>
<evidence type="ECO:0000313" key="2">
    <source>
        <dbReference type="EMBL" id="WXL28987.1"/>
    </source>
</evidence>
<name>A0ABZ2RR86_9BACT</name>
<dbReference type="NCBIfam" id="NF045999">
    <property type="entry name" value="MAG1140_fam"/>
    <property type="match status" value="1"/>
</dbReference>
<gene>
    <name evidence="2" type="ORF">WG617_03145</name>
</gene>
<accession>A0ABZ2RR86</accession>
<feature type="transmembrane region" description="Helical" evidence="1">
    <location>
        <begin position="6"/>
        <end position="29"/>
    </location>
</feature>
<keyword evidence="1" id="KW-0812">Transmembrane</keyword>
<evidence type="ECO:0000313" key="3">
    <source>
        <dbReference type="Proteomes" id="UP001477443"/>
    </source>
</evidence>
<keyword evidence="1" id="KW-0472">Membrane</keyword>
<dbReference type="EMBL" id="CP148067">
    <property type="protein sequence ID" value="WXL28987.1"/>
    <property type="molecule type" value="Genomic_DNA"/>
</dbReference>
<proteinExistence type="predicted"/>